<name>A0A450UGU0_9GAMM</name>
<dbReference type="Pfam" id="PF09820">
    <property type="entry name" value="AAA-ATPase_like"/>
    <property type="match status" value="1"/>
</dbReference>
<feature type="domain" description="AAA-ATPase-like" evidence="1">
    <location>
        <begin position="50"/>
        <end position="275"/>
    </location>
</feature>
<evidence type="ECO:0000259" key="1">
    <source>
        <dbReference type="Pfam" id="PF09820"/>
    </source>
</evidence>
<reference evidence="2" key="1">
    <citation type="submission" date="2019-02" db="EMBL/GenBank/DDBJ databases">
        <authorList>
            <person name="Gruber-Vodicka R. H."/>
            <person name="Seah K. B. B."/>
        </authorList>
    </citation>
    <scope>NUCLEOTIDE SEQUENCE</scope>
    <source>
        <strain evidence="2">BECK_M6</strain>
    </source>
</reference>
<gene>
    <name evidence="2" type="ORF">BECKLFY1418A_GA0070994_10182</name>
</gene>
<dbReference type="PANTHER" id="PTHR34825">
    <property type="entry name" value="CONSERVED PROTEIN, WITH A WEAK D-GALACTARATE DEHYDRATASE/ALTRONATE HYDROLASE DOMAIN"/>
    <property type="match status" value="1"/>
</dbReference>
<organism evidence="2">
    <name type="scientific">Candidatus Kentrum sp. LFY</name>
    <dbReference type="NCBI Taxonomy" id="2126342"/>
    <lineage>
        <taxon>Bacteria</taxon>
        <taxon>Pseudomonadati</taxon>
        <taxon>Pseudomonadota</taxon>
        <taxon>Gammaproteobacteria</taxon>
        <taxon>Candidatus Kentrum</taxon>
    </lineage>
</organism>
<dbReference type="Pfam" id="PF08011">
    <property type="entry name" value="PDDEXK_9"/>
    <property type="match status" value="1"/>
</dbReference>
<dbReference type="PANTHER" id="PTHR34825:SF1">
    <property type="entry name" value="AAA-ATPASE-LIKE DOMAIN-CONTAINING PROTEIN"/>
    <property type="match status" value="1"/>
</dbReference>
<sequence>MAGAWADEMPERPNVRYGVWCCHTDAPMNIISAMNTTPNHLPKSLAGKPPIGLSNFPELIREGYSYVDKSLLIRSVLDSPAQVLLLPRPRRFGKTLNISMLRTFFDRGMPGSAELFRGLDIERAGEEYTTHQGRYPVVFLTLKDVKTLNWEDCLGHLRQVISEEFKHHEILLEGGFLDTEEQKQFRKIRSCECAGYELERSLSNLLTWLERATGEQVMLLIDEYDTPIHAGYQSGFYEEITGFMRNWLGGALKDHPSLKKGVLTGILRVARESIFSGLNNLVVEGILEAGPFADKFGFTESEVARLLDDFGLSESLPEAREWYNGYRFGDTVIYNPWSILNFIHERPALPAAYWVNTSSNDLVRELLESGGAEIREDLEALLAGGSVECQVTEDLPLRDIQGDAESIWSLLLFSGYLKPVGVKIRNRQVFHGLAIPNLEVEIVYGRIVRHWLTRYIPSKYLTRLLDALMAGDIPEFARHLQTLVLNMLSYHDTASGERKTPEAVYQSFVLGLLANLGDRYRIRSNIESGLGRADILMSPVGSAKRGIVMEFKRLGENESMEEQLQAALAQIEEKRYAATLRGEGCREVLELAIVFDGKRLEIRERSSNAVGSSP</sequence>
<protein>
    <submittedName>
        <fullName evidence="2">PD-(D/E)XK nuclease superfamily protein</fullName>
    </submittedName>
</protein>
<dbReference type="EMBL" id="CAADFH010000018">
    <property type="protein sequence ID" value="VFJ91741.1"/>
    <property type="molecule type" value="Genomic_DNA"/>
</dbReference>
<dbReference type="InterPro" id="IPR018631">
    <property type="entry name" value="AAA-ATPase-like_dom"/>
</dbReference>
<proteinExistence type="predicted"/>
<evidence type="ECO:0000313" key="2">
    <source>
        <dbReference type="EMBL" id="VFJ91741.1"/>
    </source>
</evidence>
<dbReference type="AlphaFoldDB" id="A0A450UGU0"/>
<accession>A0A450UGU0</accession>
<dbReference type="InterPro" id="IPR012547">
    <property type="entry name" value="PDDEXK_9"/>
</dbReference>